<comment type="caution">
    <text evidence="1">The sequence shown here is derived from an EMBL/GenBank/DDBJ whole genome shotgun (WGS) entry which is preliminary data.</text>
</comment>
<reference evidence="1" key="1">
    <citation type="journal article" date="2021" name="Genome Biol. Evol.">
        <title>A High-Quality Reference Genome for a Parasitic Bivalve with Doubly Uniparental Inheritance (Bivalvia: Unionida).</title>
        <authorList>
            <person name="Smith C.H."/>
        </authorList>
    </citation>
    <scope>NUCLEOTIDE SEQUENCE</scope>
    <source>
        <strain evidence="1">CHS0354</strain>
    </source>
</reference>
<proteinExistence type="predicted"/>
<dbReference type="Proteomes" id="UP001195483">
    <property type="component" value="Unassembled WGS sequence"/>
</dbReference>
<name>A0AAE0SUP2_9BIVA</name>
<protein>
    <submittedName>
        <fullName evidence="1">Uncharacterized protein</fullName>
    </submittedName>
</protein>
<gene>
    <name evidence="1" type="ORF">CHS0354_009759</name>
</gene>
<reference evidence="1" key="3">
    <citation type="submission" date="2023-05" db="EMBL/GenBank/DDBJ databases">
        <authorList>
            <person name="Smith C.H."/>
        </authorList>
    </citation>
    <scope>NUCLEOTIDE SEQUENCE</scope>
    <source>
        <strain evidence="1">CHS0354</strain>
        <tissue evidence="1">Mantle</tissue>
    </source>
</reference>
<reference evidence="1" key="2">
    <citation type="journal article" date="2021" name="Genome Biol. Evol.">
        <title>Developing a high-quality reference genome for a parasitic bivalve with doubly uniparental inheritance (Bivalvia: Unionida).</title>
        <authorList>
            <person name="Smith C.H."/>
        </authorList>
    </citation>
    <scope>NUCLEOTIDE SEQUENCE</scope>
    <source>
        <strain evidence="1">CHS0354</strain>
        <tissue evidence="1">Mantle</tissue>
    </source>
</reference>
<sequence>MKPGYQYQGNFHGMTANRSRLRTRLSHGDFKWKFLHRNKPELQGCEVVKFGATTGITRGLLALTSLYAKRSHVPDLAFKDAMYKPNVSLTTVRVGLMDLHRKVILVHLYLWHIEKTGQI</sequence>
<dbReference type="EMBL" id="JAEAOA010000623">
    <property type="protein sequence ID" value="KAK3598567.1"/>
    <property type="molecule type" value="Genomic_DNA"/>
</dbReference>
<accession>A0AAE0SUP2</accession>
<evidence type="ECO:0000313" key="1">
    <source>
        <dbReference type="EMBL" id="KAK3598567.1"/>
    </source>
</evidence>
<keyword evidence="2" id="KW-1185">Reference proteome</keyword>
<organism evidence="1 2">
    <name type="scientific">Potamilus streckersoni</name>
    <dbReference type="NCBI Taxonomy" id="2493646"/>
    <lineage>
        <taxon>Eukaryota</taxon>
        <taxon>Metazoa</taxon>
        <taxon>Spiralia</taxon>
        <taxon>Lophotrochozoa</taxon>
        <taxon>Mollusca</taxon>
        <taxon>Bivalvia</taxon>
        <taxon>Autobranchia</taxon>
        <taxon>Heteroconchia</taxon>
        <taxon>Palaeoheterodonta</taxon>
        <taxon>Unionida</taxon>
        <taxon>Unionoidea</taxon>
        <taxon>Unionidae</taxon>
        <taxon>Ambleminae</taxon>
        <taxon>Lampsilini</taxon>
        <taxon>Potamilus</taxon>
    </lineage>
</organism>
<evidence type="ECO:0000313" key="2">
    <source>
        <dbReference type="Proteomes" id="UP001195483"/>
    </source>
</evidence>
<dbReference type="AlphaFoldDB" id="A0AAE0SUP2"/>